<gene>
    <name evidence="1" type="primary">P0450F09.25</name>
</gene>
<name>Q69P24_ORYSJ</name>
<reference evidence="2" key="1">
    <citation type="journal article" date="2005" name="Nature">
        <title>The map-based sequence of the rice genome.</title>
        <authorList>
            <consortium name="International rice genome sequencing project (IRGSP)"/>
            <person name="Matsumoto T."/>
            <person name="Wu J."/>
            <person name="Kanamori H."/>
            <person name="Katayose Y."/>
            <person name="Fujisawa M."/>
            <person name="Namiki N."/>
            <person name="Mizuno H."/>
            <person name="Yamamoto K."/>
            <person name="Antonio B.A."/>
            <person name="Baba T."/>
            <person name="Sakata K."/>
            <person name="Nagamura Y."/>
            <person name="Aoki H."/>
            <person name="Arikawa K."/>
            <person name="Arita K."/>
            <person name="Bito T."/>
            <person name="Chiden Y."/>
            <person name="Fujitsuka N."/>
            <person name="Fukunaka R."/>
            <person name="Hamada M."/>
            <person name="Harada C."/>
            <person name="Hayashi A."/>
            <person name="Hijishita S."/>
            <person name="Honda M."/>
            <person name="Hosokawa S."/>
            <person name="Ichikawa Y."/>
            <person name="Idonuma A."/>
            <person name="Iijima M."/>
            <person name="Ikeda M."/>
            <person name="Ikeno M."/>
            <person name="Ito K."/>
            <person name="Ito S."/>
            <person name="Ito T."/>
            <person name="Ito Y."/>
            <person name="Ito Y."/>
            <person name="Iwabuchi A."/>
            <person name="Kamiya K."/>
            <person name="Karasawa W."/>
            <person name="Kurita K."/>
            <person name="Katagiri S."/>
            <person name="Kikuta A."/>
            <person name="Kobayashi H."/>
            <person name="Kobayashi N."/>
            <person name="Machita K."/>
            <person name="Maehara T."/>
            <person name="Masukawa M."/>
            <person name="Mizubayashi T."/>
            <person name="Mukai Y."/>
            <person name="Nagasaki H."/>
            <person name="Nagata Y."/>
            <person name="Naito S."/>
            <person name="Nakashima M."/>
            <person name="Nakama Y."/>
            <person name="Nakamichi Y."/>
            <person name="Nakamura M."/>
            <person name="Meguro A."/>
            <person name="Negishi M."/>
            <person name="Ohta I."/>
            <person name="Ohta T."/>
            <person name="Okamoto M."/>
            <person name="Ono N."/>
            <person name="Saji S."/>
            <person name="Sakaguchi M."/>
            <person name="Sakai K."/>
            <person name="Shibata M."/>
            <person name="Shimokawa T."/>
            <person name="Song J."/>
            <person name="Takazaki Y."/>
            <person name="Terasawa K."/>
            <person name="Tsugane M."/>
            <person name="Tsuji K."/>
            <person name="Ueda S."/>
            <person name="Waki K."/>
            <person name="Yamagata H."/>
            <person name="Yamamoto M."/>
            <person name="Yamamoto S."/>
            <person name="Yamane H."/>
            <person name="Yoshiki S."/>
            <person name="Yoshihara R."/>
            <person name="Yukawa K."/>
            <person name="Zhong H."/>
            <person name="Yano M."/>
            <person name="Yuan Q."/>
            <person name="Ouyang S."/>
            <person name="Liu J."/>
            <person name="Jones K.M."/>
            <person name="Gansberger K."/>
            <person name="Moffat K."/>
            <person name="Hill J."/>
            <person name="Bera J."/>
            <person name="Fadrosh D."/>
            <person name="Jin S."/>
            <person name="Johri S."/>
            <person name="Kim M."/>
            <person name="Overton L."/>
            <person name="Reardon M."/>
            <person name="Tsitrin T."/>
            <person name="Vuong H."/>
            <person name="Weaver B."/>
            <person name="Ciecko A."/>
            <person name="Tallon L."/>
            <person name="Jackson J."/>
            <person name="Pai G."/>
            <person name="Aken S.V."/>
            <person name="Utterback T."/>
            <person name="Reidmuller S."/>
            <person name="Feldblyum T."/>
            <person name="Hsiao J."/>
            <person name="Zismann V."/>
            <person name="Iobst S."/>
            <person name="de Vazeille A.R."/>
            <person name="Buell C.R."/>
            <person name="Ying K."/>
            <person name="Li Y."/>
            <person name="Lu T."/>
            <person name="Huang Y."/>
            <person name="Zhao Q."/>
            <person name="Feng Q."/>
            <person name="Zhang L."/>
            <person name="Zhu J."/>
            <person name="Weng Q."/>
            <person name="Mu J."/>
            <person name="Lu Y."/>
            <person name="Fan D."/>
            <person name="Liu Y."/>
            <person name="Guan J."/>
            <person name="Zhang Y."/>
            <person name="Yu S."/>
            <person name="Liu X."/>
            <person name="Zhang Y."/>
            <person name="Hong G."/>
            <person name="Han B."/>
            <person name="Choisne N."/>
            <person name="Demange N."/>
            <person name="Orjeda G."/>
            <person name="Samain S."/>
            <person name="Cattolico L."/>
            <person name="Pelletier E."/>
            <person name="Couloux A."/>
            <person name="Segurens B."/>
            <person name="Wincker P."/>
            <person name="D'Hont A."/>
            <person name="Scarpelli C."/>
            <person name="Weissenbach J."/>
            <person name="Salanoubat M."/>
            <person name="Quetier F."/>
            <person name="Yu Y."/>
            <person name="Kim H.R."/>
            <person name="Rambo T."/>
            <person name="Currie J."/>
            <person name="Collura K."/>
            <person name="Luo M."/>
            <person name="Yang T."/>
            <person name="Ammiraju J.S.S."/>
            <person name="Engler F."/>
            <person name="Soderlund C."/>
            <person name="Wing R.A."/>
            <person name="Palmer L.E."/>
            <person name="de la Bastide M."/>
            <person name="Spiegel L."/>
            <person name="Nascimento L."/>
            <person name="Zutavern T."/>
            <person name="O'Shaughnessy A."/>
            <person name="Dike S."/>
            <person name="Dedhia N."/>
            <person name="Preston R."/>
            <person name="Balija V."/>
            <person name="McCombie W.R."/>
            <person name="Chow T."/>
            <person name="Chen H."/>
            <person name="Chung M."/>
            <person name="Chen C."/>
            <person name="Shaw J."/>
            <person name="Wu H."/>
            <person name="Hsiao K."/>
            <person name="Chao Y."/>
            <person name="Chu M."/>
            <person name="Cheng C."/>
            <person name="Hour A."/>
            <person name="Lee P."/>
            <person name="Lin S."/>
            <person name="Lin Y."/>
            <person name="Liou J."/>
            <person name="Liu S."/>
            <person name="Hsing Y."/>
            <person name="Raghuvanshi S."/>
            <person name="Mohanty A."/>
            <person name="Bharti A.K."/>
            <person name="Gaur A."/>
            <person name="Gupta V."/>
            <person name="Kumar D."/>
            <person name="Ravi V."/>
            <person name="Vij S."/>
            <person name="Kapur A."/>
            <person name="Khurana P."/>
            <person name="Khurana P."/>
            <person name="Khurana J.P."/>
            <person name="Tyagi A.K."/>
            <person name="Gaikwad K."/>
            <person name="Singh A."/>
            <person name="Dalal V."/>
            <person name="Srivastava S."/>
            <person name="Dixit A."/>
            <person name="Pal A.K."/>
            <person name="Ghazi I.A."/>
            <person name="Yadav M."/>
            <person name="Pandit A."/>
            <person name="Bhargava A."/>
            <person name="Sureshbabu K."/>
            <person name="Batra K."/>
            <person name="Sharma T.R."/>
            <person name="Mohapatra T."/>
            <person name="Singh N.K."/>
            <person name="Messing J."/>
            <person name="Nelson A.B."/>
            <person name="Fuks G."/>
            <person name="Kavchok S."/>
            <person name="Keizer G."/>
            <person name="Linton E."/>
            <person name="Llaca V."/>
            <person name="Song R."/>
            <person name="Tanyolac B."/>
            <person name="Young S."/>
            <person name="Ho-Il K."/>
            <person name="Hahn J.H."/>
            <person name="Sangsakoo G."/>
            <person name="Vanavichit A."/>
            <person name="de Mattos Luiz.A.T."/>
            <person name="Zimmer P.D."/>
            <person name="Malone G."/>
            <person name="Dellagostin O."/>
            <person name="de Oliveira A.C."/>
            <person name="Bevan M."/>
            <person name="Bancroft I."/>
            <person name="Minx P."/>
            <person name="Cordum H."/>
            <person name="Wilson R."/>
            <person name="Cheng Z."/>
            <person name="Jin W."/>
            <person name="Jiang J."/>
            <person name="Leong S.A."/>
            <person name="Iwama H."/>
            <person name="Gojobori T."/>
            <person name="Itoh T."/>
            <person name="Niimura Y."/>
            <person name="Fujii Y."/>
            <person name="Habara T."/>
            <person name="Sakai H."/>
            <person name="Sato Y."/>
            <person name="Wilson G."/>
            <person name="Kumar K."/>
            <person name="McCouch S."/>
            <person name="Juretic N."/>
            <person name="Hoen D."/>
            <person name="Wright S."/>
            <person name="Bruskiewich R."/>
            <person name="Bureau T."/>
            <person name="Miyao A."/>
            <person name="Hirochika H."/>
            <person name="Nishikawa T."/>
            <person name="Kadowaki K."/>
            <person name="Sugiura M."/>
            <person name="Burr B."/>
            <person name="Sasaki T."/>
        </authorList>
    </citation>
    <scope>NUCLEOTIDE SEQUENCE [LARGE SCALE GENOMIC DNA]</scope>
    <source>
        <strain evidence="2">cv. Nipponbare</strain>
    </source>
</reference>
<proteinExistence type="predicted"/>
<protein>
    <submittedName>
        <fullName evidence="1">Uncharacterized protein</fullName>
    </submittedName>
</protein>
<dbReference type="Proteomes" id="UP000000763">
    <property type="component" value="Chromosome 9"/>
</dbReference>
<reference evidence="2" key="2">
    <citation type="journal article" date="2008" name="Nucleic Acids Res.">
        <title>The rice annotation project database (RAP-DB): 2008 update.</title>
        <authorList>
            <consortium name="The rice annotation project (RAP)"/>
        </authorList>
    </citation>
    <scope>GENOME REANNOTATION</scope>
    <source>
        <strain evidence="2">cv. Nipponbare</strain>
    </source>
</reference>
<sequence length="67" mass="7259">MAAQSPATTVAGKTPSADVTIGTDELVAVREWEVSTNGSQNTWRQVTQVPGNLLATLKKEVEVKWDF</sequence>
<dbReference type="AlphaFoldDB" id="Q69P24"/>
<evidence type="ECO:0000313" key="2">
    <source>
        <dbReference type="Proteomes" id="UP000000763"/>
    </source>
</evidence>
<evidence type="ECO:0000313" key="1">
    <source>
        <dbReference type="EMBL" id="BAD36178.1"/>
    </source>
</evidence>
<organism evidence="1 2">
    <name type="scientific">Oryza sativa subsp. japonica</name>
    <name type="common">Rice</name>
    <dbReference type="NCBI Taxonomy" id="39947"/>
    <lineage>
        <taxon>Eukaryota</taxon>
        <taxon>Viridiplantae</taxon>
        <taxon>Streptophyta</taxon>
        <taxon>Embryophyta</taxon>
        <taxon>Tracheophyta</taxon>
        <taxon>Spermatophyta</taxon>
        <taxon>Magnoliopsida</taxon>
        <taxon>Liliopsida</taxon>
        <taxon>Poales</taxon>
        <taxon>Poaceae</taxon>
        <taxon>BOP clade</taxon>
        <taxon>Oryzoideae</taxon>
        <taxon>Oryzeae</taxon>
        <taxon>Oryzinae</taxon>
        <taxon>Oryza</taxon>
        <taxon>Oryza sativa</taxon>
    </lineage>
</organism>
<dbReference type="EMBL" id="AP005586">
    <property type="protein sequence ID" value="BAD36178.1"/>
    <property type="molecule type" value="Genomic_DNA"/>
</dbReference>
<accession>Q69P24</accession>